<dbReference type="EMBL" id="MFNF01000001">
    <property type="protein sequence ID" value="OGH04660.1"/>
    <property type="molecule type" value="Genomic_DNA"/>
</dbReference>
<comment type="caution">
    <text evidence="2">The sequence shown here is derived from an EMBL/GenBank/DDBJ whole genome shotgun (WGS) entry which is preliminary data.</text>
</comment>
<accession>A0A1F6H2Z8</accession>
<dbReference type="GO" id="GO:0016151">
    <property type="term" value="F:nickel cation binding"/>
    <property type="evidence" value="ECO:0007669"/>
    <property type="project" value="InterPro"/>
</dbReference>
<dbReference type="SUPFAM" id="SSF56762">
    <property type="entry name" value="HydB/Nqo4-like"/>
    <property type="match status" value="1"/>
</dbReference>
<gene>
    <name evidence="2" type="ORF">A2557_06630</name>
</gene>
<dbReference type="InterPro" id="IPR029014">
    <property type="entry name" value="NiFe-Hase_large"/>
</dbReference>
<keyword evidence="1" id="KW-0479">Metal-binding</keyword>
<proteinExistence type="predicted"/>
<evidence type="ECO:0000313" key="2">
    <source>
        <dbReference type="EMBL" id="OGH04660.1"/>
    </source>
</evidence>
<evidence type="ECO:0000256" key="1">
    <source>
        <dbReference type="PIRSR" id="PIRSR601501-1"/>
    </source>
</evidence>
<dbReference type="InterPro" id="IPR001501">
    <property type="entry name" value="Ni-dep_hyd_lsu"/>
</dbReference>
<organism evidence="2 3">
    <name type="scientific">Candidatus Lambdaproteobacteria bacterium RIFOXYD2_FULL_56_26</name>
    <dbReference type="NCBI Taxonomy" id="1817773"/>
    <lineage>
        <taxon>Bacteria</taxon>
        <taxon>Pseudomonadati</taxon>
        <taxon>Pseudomonadota</taxon>
        <taxon>Candidatus Lambdaproteobacteria</taxon>
    </lineage>
</organism>
<dbReference type="PANTHER" id="PTHR42958:SF4">
    <property type="entry name" value="HYDROGENASE EXPRESSION_FORMATION PROTEIN HUPK"/>
    <property type="match status" value="1"/>
</dbReference>
<dbReference type="PANTHER" id="PTHR42958">
    <property type="entry name" value="HYDROGENASE-2 LARGE CHAIN"/>
    <property type="match status" value="1"/>
</dbReference>
<dbReference type="Pfam" id="PF00374">
    <property type="entry name" value="NiFeSe_Hases"/>
    <property type="match status" value="2"/>
</dbReference>
<evidence type="ECO:0000313" key="3">
    <source>
        <dbReference type="Proteomes" id="UP000177583"/>
    </source>
</evidence>
<keyword evidence="1" id="KW-0460">Magnesium</keyword>
<dbReference type="InterPro" id="IPR050867">
    <property type="entry name" value="NiFe/NiFeSe_hydrgnase_LSU"/>
</dbReference>
<dbReference type="PROSITE" id="PS00978">
    <property type="entry name" value="FAD_G3PDH_2"/>
    <property type="match status" value="1"/>
</dbReference>
<sequence>MKVLVERVPNLEGLLKVAYDGEPGKEKYFLQSGRTLHQEGRLFGKYPLEAVQHTQTLSAKSGVAHGIAAVLALENYLQWTPTYNGQKMRQILLHLSTLHSHLHHFYFEVLPDYLNQKHFKGQGLLRSTYYPTLALREKDDQDLSPEAAKQIFTHLPQVVRTLAALQQAMALLGGKYPVVMNLIPGGVANTNLGRAQGMKLLRILESAKEMVEEIWPTDIKTVIAGATDLLQSSDEDQQLISFGSLPIENGKEEKAYFSPGVYVEGKLEPLNVTKITESYVDTYYRPADNRSLSNDLIYDLNKKKAHTWIKAARYETDVALTGPLARLLITHYGGGNVQVSDSIAGWIENLGLSIDKANSGAARLLAGAFEGRYILQNLFDSLLKLDFTGPLNQRKPFAFKGRGIGMGMVEAPGGALLHQVYIEGGKITGYRIVAPSNWNLSPGDEFGKTGLLEAGLNRMGKFGPLRPETAIRLAHSYYAQALDATQ</sequence>
<dbReference type="Proteomes" id="UP000177583">
    <property type="component" value="Unassembled WGS sequence"/>
</dbReference>
<name>A0A1F6H2Z8_9PROT</name>
<feature type="binding site" evidence="1">
    <location>
        <position position="432"/>
    </location>
    <ligand>
        <name>Mg(2+)</name>
        <dbReference type="ChEBI" id="CHEBI:18420"/>
    </ligand>
</feature>
<dbReference type="AlphaFoldDB" id="A0A1F6H2Z8"/>
<protein>
    <submittedName>
        <fullName evidence="2">Uncharacterized protein</fullName>
    </submittedName>
</protein>
<reference evidence="2 3" key="1">
    <citation type="journal article" date="2016" name="Nat. Commun.">
        <title>Thousands of microbial genomes shed light on interconnected biogeochemical processes in an aquifer system.</title>
        <authorList>
            <person name="Anantharaman K."/>
            <person name="Brown C.T."/>
            <person name="Hug L.A."/>
            <person name="Sharon I."/>
            <person name="Castelle C.J."/>
            <person name="Probst A.J."/>
            <person name="Thomas B.C."/>
            <person name="Singh A."/>
            <person name="Wilkins M.J."/>
            <person name="Karaoz U."/>
            <person name="Brodie E.L."/>
            <person name="Williams K.H."/>
            <person name="Hubbard S.S."/>
            <person name="Banfield J.F."/>
        </authorList>
    </citation>
    <scope>NUCLEOTIDE SEQUENCE [LARGE SCALE GENOMIC DNA]</scope>
</reference>
<dbReference type="Gene3D" id="1.10.645.10">
    <property type="entry name" value="Cytochrome-c3 Hydrogenase, chain B"/>
    <property type="match status" value="1"/>
</dbReference>